<protein>
    <submittedName>
        <fullName evidence="1">Uncharacterized protein</fullName>
    </submittedName>
</protein>
<evidence type="ECO:0000313" key="2">
    <source>
        <dbReference type="Proteomes" id="UP000317926"/>
    </source>
</evidence>
<reference evidence="1 2" key="1">
    <citation type="submission" date="2019-01" db="EMBL/GenBank/DDBJ databases">
        <title>Comparative genomic analysis identifies haemin-independent Haemophilus haemolyticus: a formal re-classification of Haemophilus intermedius.</title>
        <authorList>
            <person name="Harris T.M."/>
            <person name="Price E.P."/>
            <person name="Sarovich D.S."/>
            <person name="Norskov-Lauritsen N."/>
            <person name="Beissbarth J."/>
            <person name="Chang A.B."/>
            <person name="Smith-Vaughan H.C."/>
        </authorList>
    </citation>
    <scope>NUCLEOTIDE SEQUENCE [LARGE SCALE GENOMIC DNA]</scope>
    <source>
        <strain evidence="1 2">PN24</strain>
    </source>
</reference>
<name>A0A502JW80_HAEHA</name>
<sequence>MSILLLNILKDLKINRTLLRYRPRVSRASQSHDCMLLGALITLLSINVCFIKQRDIPHALQAANLF</sequence>
<dbReference type="AlphaFoldDB" id="A0A502JW80"/>
<organism evidence="1 2">
    <name type="scientific">Haemophilus haemolyticus</name>
    <dbReference type="NCBI Taxonomy" id="726"/>
    <lineage>
        <taxon>Bacteria</taxon>
        <taxon>Pseudomonadati</taxon>
        <taxon>Pseudomonadota</taxon>
        <taxon>Gammaproteobacteria</taxon>
        <taxon>Pasteurellales</taxon>
        <taxon>Pasteurellaceae</taxon>
        <taxon>Haemophilus</taxon>
    </lineage>
</organism>
<accession>A0A502JW80</accession>
<evidence type="ECO:0000313" key="1">
    <source>
        <dbReference type="EMBL" id="TPH00047.1"/>
    </source>
</evidence>
<proteinExistence type="predicted"/>
<dbReference type="EMBL" id="SDPK01000018">
    <property type="protein sequence ID" value="TPH00047.1"/>
    <property type="molecule type" value="Genomic_DNA"/>
</dbReference>
<dbReference type="Proteomes" id="UP000317926">
    <property type="component" value="Unassembled WGS sequence"/>
</dbReference>
<gene>
    <name evidence="1" type="ORF">EUX55_04640</name>
</gene>
<comment type="caution">
    <text evidence="1">The sequence shown here is derived from an EMBL/GenBank/DDBJ whole genome shotgun (WGS) entry which is preliminary data.</text>
</comment>
<dbReference type="RefSeq" id="WP_140519481.1">
    <property type="nucleotide sequence ID" value="NZ_JACBKC010000018.1"/>
</dbReference>